<evidence type="ECO:0000259" key="1">
    <source>
        <dbReference type="Pfam" id="PF07651"/>
    </source>
</evidence>
<dbReference type="GO" id="GO:0030136">
    <property type="term" value="C:clathrin-coated vesicle"/>
    <property type="evidence" value="ECO:0007669"/>
    <property type="project" value="TreeGrafter"/>
</dbReference>
<feature type="domain" description="AP180 N-terminal homology (ANTH)" evidence="1">
    <location>
        <begin position="14"/>
        <end position="85"/>
    </location>
</feature>
<gene>
    <name evidence="2" type="ORF">AB205_0166370</name>
</gene>
<dbReference type="AlphaFoldDB" id="A0A2G9S956"/>
<dbReference type="PANTHER" id="PTHR10407:SF10">
    <property type="entry name" value="HUNTINGTIN-INTERACTING PROTEIN 1-RELATED PROTEIN"/>
    <property type="match status" value="1"/>
</dbReference>
<dbReference type="PANTHER" id="PTHR10407">
    <property type="entry name" value="HUNTINGTIN INTERACTING PROTEIN 1"/>
    <property type="match status" value="1"/>
</dbReference>
<dbReference type="GO" id="GO:0006897">
    <property type="term" value="P:endocytosis"/>
    <property type="evidence" value="ECO:0007669"/>
    <property type="project" value="InterPro"/>
</dbReference>
<feature type="non-terminal residue" evidence="2">
    <location>
        <position position="1"/>
    </location>
</feature>
<name>A0A2G9S956_AQUCT</name>
<dbReference type="InterPro" id="IPR030224">
    <property type="entry name" value="Sla2_fam"/>
</dbReference>
<proteinExistence type="predicted"/>
<dbReference type="GO" id="GO:0030864">
    <property type="term" value="C:cortical actin cytoskeleton"/>
    <property type="evidence" value="ECO:0007669"/>
    <property type="project" value="TreeGrafter"/>
</dbReference>
<dbReference type="Proteomes" id="UP000228934">
    <property type="component" value="Unassembled WGS sequence"/>
</dbReference>
<organism evidence="2 3">
    <name type="scientific">Aquarana catesbeiana</name>
    <name type="common">American bullfrog</name>
    <name type="synonym">Rana catesbeiana</name>
    <dbReference type="NCBI Taxonomy" id="8400"/>
    <lineage>
        <taxon>Eukaryota</taxon>
        <taxon>Metazoa</taxon>
        <taxon>Chordata</taxon>
        <taxon>Craniata</taxon>
        <taxon>Vertebrata</taxon>
        <taxon>Euteleostomi</taxon>
        <taxon>Amphibia</taxon>
        <taxon>Batrachia</taxon>
        <taxon>Anura</taxon>
        <taxon>Neobatrachia</taxon>
        <taxon>Ranoidea</taxon>
        <taxon>Ranidae</taxon>
        <taxon>Aquarana</taxon>
    </lineage>
</organism>
<dbReference type="GO" id="GO:0043325">
    <property type="term" value="F:phosphatidylinositol-3,4-bisphosphate binding"/>
    <property type="evidence" value="ECO:0007669"/>
    <property type="project" value="TreeGrafter"/>
</dbReference>
<dbReference type="GO" id="GO:0035615">
    <property type="term" value="F:clathrin adaptor activity"/>
    <property type="evidence" value="ECO:0007669"/>
    <property type="project" value="TreeGrafter"/>
</dbReference>
<protein>
    <recommendedName>
        <fullName evidence="1">AP180 N-terminal homology (ANTH) domain-containing protein</fullName>
    </recommendedName>
</protein>
<dbReference type="Pfam" id="PF07651">
    <property type="entry name" value="ANTH"/>
    <property type="match status" value="1"/>
</dbReference>
<sequence length="123" mass="13707">AVSISKAINAQEAPVLADCQRYRSNVREIGELWGHLHDRYGQLVILYTKLLLYKISFHTKHPEFPPNLEVTDDVLEKAAGTDVNNIAFSVILKEKYGITGKKMNTHPSGCSMFPASSKATFTL</sequence>
<keyword evidence="3" id="KW-1185">Reference proteome</keyword>
<dbReference type="GO" id="GO:0051015">
    <property type="term" value="F:actin filament binding"/>
    <property type="evidence" value="ECO:0007669"/>
    <property type="project" value="TreeGrafter"/>
</dbReference>
<reference evidence="3" key="1">
    <citation type="journal article" date="2017" name="Nat. Commun.">
        <title>The North American bullfrog draft genome provides insight into hormonal regulation of long noncoding RNA.</title>
        <authorList>
            <person name="Hammond S.A."/>
            <person name="Warren R.L."/>
            <person name="Vandervalk B.P."/>
            <person name="Kucuk E."/>
            <person name="Khan H."/>
            <person name="Gibb E.A."/>
            <person name="Pandoh P."/>
            <person name="Kirk H."/>
            <person name="Zhao Y."/>
            <person name="Jones M."/>
            <person name="Mungall A.J."/>
            <person name="Coope R."/>
            <person name="Pleasance S."/>
            <person name="Moore R.A."/>
            <person name="Holt R.A."/>
            <person name="Round J.M."/>
            <person name="Ohora S."/>
            <person name="Walle B.V."/>
            <person name="Veldhoen N."/>
            <person name="Helbing C.C."/>
            <person name="Birol I."/>
        </authorList>
    </citation>
    <scope>NUCLEOTIDE SEQUENCE [LARGE SCALE GENOMIC DNA]</scope>
</reference>
<dbReference type="GO" id="GO:0007015">
    <property type="term" value="P:actin filament organization"/>
    <property type="evidence" value="ECO:0007669"/>
    <property type="project" value="TreeGrafter"/>
</dbReference>
<dbReference type="EMBL" id="KV925692">
    <property type="protein sequence ID" value="PIO36657.1"/>
    <property type="molecule type" value="Genomic_DNA"/>
</dbReference>
<accession>A0A2G9S956</accession>
<evidence type="ECO:0000313" key="2">
    <source>
        <dbReference type="EMBL" id="PIO36657.1"/>
    </source>
</evidence>
<dbReference type="OrthoDB" id="8178130at2759"/>
<dbReference type="GO" id="GO:0080025">
    <property type="term" value="F:phosphatidylinositol-3,5-bisphosphate binding"/>
    <property type="evidence" value="ECO:0007669"/>
    <property type="project" value="TreeGrafter"/>
</dbReference>
<dbReference type="InterPro" id="IPR011417">
    <property type="entry name" value="ANTH_dom"/>
</dbReference>
<evidence type="ECO:0000313" key="3">
    <source>
        <dbReference type="Proteomes" id="UP000228934"/>
    </source>
</evidence>
<dbReference type="GO" id="GO:0032051">
    <property type="term" value="F:clathrin light chain binding"/>
    <property type="evidence" value="ECO:0007669"/>
    <property type="project" value="TreeGrafter"/>
</dbReference>
<dbReference type="GO" id="GO:0048268">
    <property type="term" value="P:clathrin coat assembly"/>
    <property type="evidence" value="ECO:0007669"/>
    <property type="project" value="TreeGrafter"/>
</dbReference>